<accession>B3S0N1</accession>
<evidence type="ECO:0000256" key="9">
    <source>
        <dbReference type="ARBA" id="ARBA00022917"/>
    </source>
</evidence>
<evidence type="ECO:0000256" key="2">
    <source>
        <dbReference type="ARBA" id="ARBA00005594"/>
    </source>
</evidence>
<dbReference type="EMBL" id="DS985246">
    <property type="protein sequence ID" value="EDV24040.1"/>
    <property type="molecule type" value="Genomic_DNA"/>
</dbReference>
<dbReference type="GO" id="GO:0004830">
    <property type="term" value="F:tryptophan-tRNA ligase activity"/>
    <property type="evidence" value="ECO:0000318"/>
    <property type="project" value="GO_Central"/>
</dbReference>
<comment type="similarity">
    <text evidence="2 12">Belongs to the class-I aminoacyl-tRNA synthetase family.</text>
</comment>
<evidence type="ECO:0000313" key="14">
    <source>
        <dbReference type="Proteomes" id="UP000009022"/>
    </source>
</evidence>
<dbReference type="InParanoid" id="B3S0N1"/>
<dbReference type="OrthoDB" id="10261385at2759"/>
<dbReference type="Proteomes" id="UP000009022">
    <property type="component" value="Unassembled WGS sequence"/>
</dbReference>
<dbReference type="InterPro" id="IPR002305">
    <property type="entry name" value="aa-tRNA-synth_Ic"/>
</dbReference>
<dbReference type="PROSITE" id="PS00178">
    <property type="entry name" value="AA_TRNA_LIGASE_I"/>
    <property type="match status" value="1"/>
</dbReference>
<dbReference type="KEGG" id="tad:TRIADDRAFT_50361"/>
<dbReference type="CTD" id="6754779"/>
<dbReference type="Pfam" id="PF00579">
    <property type="entry name" value="tRNA-synt_1b"/>
    <property type="match status" value="1"/>
</dbReference>
<keyword evidence="9 12" id="KW-0648">Protein biosynthesis</keyword>
<dbReference type="InterPro" id="IPR014729">
    <property type="entry name" value="Rossmann-like_a/b/a_fold"/>
</dbReference>
<evidence type="ECO:0000256" key="8">
    <source>
        <dbReference type="ARBA" id="ARBA00022840"/>
    </source>
</evidence>
<evidence type="ECO:0000256" key="3">
    <source>
        <dbReference type="ARBA" id="ARBA00013161"/>
    </source>
</evidence>
<proteinExistence type="inferred from homology"/>
<dbReference type="FunFam" id="1.10.240.10:FF:000003">
    <property type="entry name" value="Tryptophan--tRNA ligase, cytoplasmic"/>
    <property type="match status" value="1"/>
</dbReference>
<evidence type="ECO:0000256" key="11">
    <source>
        <dbReference type="ARBA" id="ARBA00030268"/>
    </source>
</evidence>
<dbReference type="PhylomeDB" id="B3S0N1"/>
<dbReference type="Gene3D" id="1.10.240.10">
    <property type="entry name" value="Tyrosyl-Transfer RNA Synthetase"/>
    <property type="match status" value="1"/>
</dbReference>
<evidence type="ECO:0000256" key="12">
    <source>
        <dbReference type="RuleBase" id="RU363036"/>
    </source>
</evidence>
<dbReference type="CDD" id="cd00806">
    <property type="entry name" value="TrpRS_core"/>
    <property type="match status" value="1"/>
</dbReference>
<dbReference type="HOGENOM" id="CLU_032621_0_1_1"/>
<evidence type="ECO:0000313" key="13">
    <source>
        <dbReference type="EMBL" id="EDV24040.1"/>
    </source>
</evidence>
<evidence type="ECO:0000256" key="7">
    <source>
        <dbReference type="ARBA" id="ARBA00022741"/>
    </source>
</evidence>
<dbReference type="PANTHER" id="PTHR10055:SF1">
    <property type="entry name" value="TRYPTOPHAN--TRNA LIGASE, CYTOPLASMIC"/>
    <property type="match status" value="1"/>
</dbReference>
<name>B3S0N1_TRIAD</name>
<protein>
    <recommendedName>
        <fullName evidence="4">Tryptophan--tRNA ligase, cytoplasmic</fullName>
        <ecNumber evidence="3">6.1.1.2</ecNumber>
    </recommendedName>
    <alternativeName>
        <fullName evidence="11">Tryptophanyl-tRNA synthetase</fullName>
    </alternativeName>
</protein>
<dbReference type="EC" id="6.1.1.2" evidence="3"/>
<organism evidence="13 14">
    <name type="scientific">Trichoplax adhaerens</name>
    <name type="common">Trichoplax reptans</name>
    <dbReference type="NCBI Taxonomy" id="10228"/>
    <lineage>
        <taxon>Eukaryota</taxon>
        <taxon>Metazoa</taxon>
        <taxon>Placozoa</taxon>
        <taxon>Uniplacotomia</taxon>
        <taxon>Trichoplacea</taxon>
        <taxon>Trichoplacidae</taxon>
        <taxon>Trichoplax</taxon>
    </lineage>
</organism>
<dbReference type="OMA" id="SIYHRFM"/>
<dbReference type="GeneID" id="6754779"/>
<dbReference type="InterPro" id="IPR002306">
    <property type="entry name" value="Trp-tRNA-ligase"/>
</dbReference>
<dbReference type="SUPFAM" id="SSF52374">
    <property type="entry name" value="Nucleotidylyl transferase"/>
    <property type="match status" value="1"/>
</dbReference>
<comment type="subcellular location">
    <subcellularLocation>
        <location evidence="1">Cytoplasm</location>
    </subcellularLocation>
</comment>
<dbReference type="InterPro" id="IPR001412">
    <property type="entry name" value="aa-tRNA-synth_I_CS"/>
</dbReference>
<evidence type="ECO:0000256" key="4">
    <source>
        <dbReference type="ARBA" id="ARBA00013782"/>
    </source>
</evidence>
<dbReference type="GO" id="GO:0005737">
    <property type="term" value="C:cytoplasm"/>
    <property type="evidence" value="ECO:0000318"/>
    <property type="project" value="GO_Central"/>
</dbReference>
<keyword evidence="10 12" id="KW-0030">Aminoacyl-tRNA synthetase</keyword>
<dbReference type="RefSeq" id="XP_002113566.1">
    <property type="nucleotide sequence ID" value="XM_002113530.1"/>
</dbReference>
<keyword evidence="5" id="KW-0963">Cytoplasm</keyword>
<dbReference type="GO" id="GO:0006436">
    <property type="term" value="P:tryptophanyl-tRNA aminoacylation"/>
    <property type="evidence" value="ECO:0000318"/>
    <property type="project" value="GO_Central"/>
</dbReference>
<evidence type="ECO:0000256" key="5">
    <source>
        <dbReference type="ARBA" id="ARBA00022490"/>
    </source>
</evidence>
<keyword evidence="8 12" id="KW-0067">ATP-binding</keyword>
<dbReference type="PANTHER" id="PTHR10055">
    <property type="entry name" value="TRYPTOPHANYL-TRNA SYNTHETASE"/>
    <property type="match status" value="1"/>
</dbReference>
<dbReference type="STRING" id="10228.B3S0N1"/>
<dbReference type="GO" id="GO:0005524">
    <property type="term" value="F:ATP binding"/>
    <property type="evidence" value="ECO:0007669"/>
    <property type="project" value="UniProtKB-KW"/>
</dbReference>
<dbReference type="FunCoup" id="B3S0N1">
    <property type="interactions" value="2217"/>
</dbReference>
<dbReference type="FunFam" id="3.40.50.620:FF:000033">
    <property type="entry name" value="tryptophan--tRNA ligase, cytoplasmic"/>
    <property type="match status" value="1"/>
</dbReference>
<evidence type="ECO:0000256" key="6">
    <source>
        <dbReference type="ARBA" id="ARBA00022598"/>
    </source>
</evidence>
<keyword evidence="6 12" id="KW-0436">Ligase</keyword>
<keyword evidence="14" id="KW-1185">Reference proteome</keyword>
<evidence type="ECO:0000256" key="10">
    <source>
        <dbReference type="ARBA" id="ARBA00023146"/>
    </source>
</evidence>
<keyword evidence="7 12" id="KW-0547">Nucleotide-binding</keyword>
<reference evidence="13 14" key="1">
    <citation type="journal article" date="2008" name="Nature">
        <title>The Trichoplax genome and the nature of placozoans.</title>
        <authorList>
            <person name="Srivastava M."/>
            <person name="Begovic E."/>
            <person name="Chapman J."/>
            <person name="Putnam N.H."/>
            <person name="Hellsten U."/>
            <person name="Kawashima T."/>
            <person name="Kuo A."/>
            <person name="Mitros T."/>
            <person name="Salamov A."/>
            <person name="Carpenter M.L."/>
            <person name="Signorovitch A.Y."/>
            <person name="Moreno M.A."/>
            <person name="Kamm K."/>
            <person name="Grimwood J."/>
            <person name="Schmutz J."/>
            <person name="Shapiro H."/>
            <person name="Grigoriev I.V."/>
            <person name="Buss L.W."/>
            <person name="Schierwater B."/>
            <person name="Dellaporta S.L."/>
            <person name="Rokhsar D.S."/>
        </authorList>
    </citation>
    <scope>NUCLEOTIDE SEQUENCE [LARGE SCALE GENOMIC DNA]</scope>
    <source>
        <strain evidence="13 14">Grell-BS-1999</strain>
    </source>
</reference>
<dbReference type="eggNOG" id="KOG2145">
    <property type="taxonomic scope" value="Eukaryota"/>
</dbReference>
<dbReference type="Gene3D" id="3.40.50.620">
    <property type="entry name" value="HUPs"/>
    <property type="match status" value="1"/>
</dbReference>
<dbReference type="PRINTS" id="PR01039">
    <property type="entry name" value="TRNASYNTHTRP"/>
</dbReference>
<dbReference type="NCBIfam" id="TIGR00233">
    <property type="entry name" value="trpS"/>
    <property type="match status" value="1"/>
</dbReference>
<dbReference type="AlphaFoldDB" id="B3S0N1"/>
<sequence>MAEDATAKLGDVQIDEDTETQRIDPWTVSASKAVNYDKLIAEFGSNKIDSALIERFERVTGRKSHVFLRRGLFFSHRELDQILTLHENKKPFYLYTGRGPSSGALHIGHLIPFLFTKWLQEAFDVPLIVQMTDDEKFLWRDISLDELEKITISNIKDILACGFDIEKTFIFSDLDIMAQSRAFNRTVLKVRKCITFNQVKGIFGFGESDNIGKISFPAIQATPSFSASFPQIFGNAKNVKCLIPCAIDQDPYFRMTRDVAPRLGFVKPALIHSQFLPALQGAQTKMSASDLNSSIYLSDTPNMIKKKINKYAYSGGRDTIEEHRKYGGDCSVDISYQFLKFFLEDDDELAKIEKEYSSGEMLSGELKKRLIQILQGIVKTHQEKRSQITDDIAREFMRPRKLKYTY</sequence>
<gene>
    <name evidence="13" type="ORF">TRIADDRAFT_50361</name>
</gene>
<evidence type="ECO:0000256" key="1">
    <source>
        <dbReference type="ARBA" id="ARBA00004496"/>
    </source>
</evidence>